<dbReference type="GO" id="GO:0005737">
    <property type="term" value="C:cytoplasm"/>
    <property type="evidence" value="ECO:0007669"/>
    <property type="project" value="TreeGrafter"/>
</dbReference>
<accession>A0A0C3D1X2</accession>
<dbReference type="AlphaFoldDB" id="A0A0C3D1X2"/>
<proteinExistence type="predicted"/>
<reference evidence="1 2" key="1">
    <citation type="submission" date="2014-04" db="EMBL/GenBank/DDBJ databases">
        <authorList>
            <consortium name="DOE Joint Genome Institute"/>
            <person name="Kuo A."/>
            <person name="Kohler A."/>
            <person name="Nagy L.G."/>
            <person name="Floudas D."/>
            <person name="Copeland A."/>
            <person name="Barry K.W."/>
            <person name="Cichocki N."/>
            <person name="Veneault-Fourrey C."/>
            <person name="LaButti K."/>
            <person name="Lindquist E.A."/>
            <person name="Lipzen A."/>
            <person name="Lundell T."/>
            <person name="Morin E."/>
            <person name="Murat C."/>
            <person name="Sun H."/>
            <person name="Tunlid A."/>
            <person name="Henrissat B."/>
            <person name="Grigoriev I.V."/>
            <person name="Hibbett D.S."/>
            <person name="Martin F."/>
            <person name="Nordberg H.P."/>
            <person name="Cantor M.N."/>
            <person name="Hua S.X."/>
        </authorList>
    </citation>
    <scope>NUCLEOTIDE SEQUENCE [LARGE SCALE GENOMIC DNA]</scope>
    <source>
        <strain evidence="1 2">Foug A</strain>
    </source>
</reference>
<dbReference type="GO" id="GO:0006044">
    <property type="term" value="P:N-acetylglucosamine metabolic process"/>
    <property type="evidence" value="ECO:0007669"/>
    <property type="project" value="TreeGrafter"/>
</dbReference>
<keyword evidence="2" id="KW-1185">Reference proteome</keyword>
<protein>
    <submittedName>
        <fullName evidence="1">Uncharacterized protein</fullName>
    </submittedName>
</protein>
<dbReference type="PANTHER" id="PTHR35020:SF2">
    <property type="entry name" value="N-ACETYLGLUCOSAMINE-INDUCED PROTEIN 1"/>
    <property type="match status" value="1"/>
</dbReference>
<evidence type="ECO:0000313" key="1">
    <source>
        <dbReference type="EMBL" id="KIM54835.1"/>
    </source>
</evidence>
<dbReference type="STRING" id="1036808.A0A0C3D1X2"/>
<evidence type="ECO:0000313" key="2">
    <source>
        <dbReference type="Proteomes" id="UP000053989"/>
    </source>
</evidence>
<organism evidence="1 2">
    <name type="scientific">Scleroderma citrinum Foug A</name>
    <dbReference type="NCBI Taxonomy" id="1036808"/>
    <lineage>
        <taxon>Eukaryota</taxon>
        <taxon>Fungi</taxon>
        <taxon>Dikarya</taxon>
        <taxon>Basidiomycota</taxon>
        <taxon>Agaricomycotina</taxon>
        <taxon>Agaricomycetes</taxon>
        <taxon>Agaricomycetidae</taxon>
        <taxon>Boletales</taxon>
        <taxon>Sclerodermatineae</taxon>
        <taxon>Sclerodermataceae</taxon>
        <taxon>Scleroderma</taxon>
    </lineage>
</organism>
<dbReference type="EMBL" id="KN822146">
    <property type="protein sequence ID" value="KIM54835.1"/>
    <property type="molecule type" value="Genomic_DNA"/>
</dbReference>
<dbReference type="Proteomes" id="UP000053989">
    <property type="component" value="Unassembled WGS sequence"/>
</dbReference>
<dbReference type="InterPro" id="IPR022036">
    <property type="entry name" value="DUF3605"/>
</dbReference>
<dbReference type="PANTHER" id="PTHR35020">
    <property type="entry name" value="N-ACETYLGLUCOSAMINE-INDUCED PROTEIN 1"/>
    <property type="match status" value="1"/>
</dbReference>
<dbReference type="HOGENOM" id="CLU_055672_0_0_1"/>
<dbReference type="InParanoid" id="A0A0C3D1X2"/>
<name>A0A0C3D1X2_9AGAM</name>
<sequence>MTIETHTVLLRHKPEKSSVTTVAVGYGPPTKQELLVHYPARFTWPQLKAIVNSGDLGLLKRDKRLQLRYDSWAADIKKEYGSLVNFLWNYRLRWGKRDILSLIPSALDEPEDINEHRSTPTRNGSQIELEYFQADIPFHSDLICIIQNDWPYSVPPGVEHTLVWSRVPIFHPALVPSSIEARIQQNGLCGFTGSNTSVEHLPSLESCLPTLAEWGITIESICIPRGSEEDEEMVRNAGKEVSAFVKRRWQENKWETAWFVNPPRLQSVPGLAHIHVFARKKSPEETVSWDA</sequence>
<gene>
    <name evidence="1" type="ORF">SCLCIDRAFT_135993</name>
</gene>
<reference evidence="2" key="2">
    <citation type="submission" date="2015-01" db="EMBL/GenBank/DDBJ databases">
        <title>Evolutionary Origins and Diversification of the Mycorrhizal Mutualists.</title>
        <authorList>
            <consortium name="DOE Joint Genome Institute"/>
            <consortium name="Mycorrhizal Genomics Consortium"/>
            <person name="Kohler A."/>
            <person name="Kuo A."/>
            <person name="Nagy L.G."/>
            <person name="Floudas D."/>
            <person name="Copeland A."/>
            <person name="Barry K.W."/>
            <person name="Cichocki N."/>
            <person name="Veneault-Fourrey C."/>
            <person name="LaButti K."/>
            <person name="Lindquist E.A."/>
            <person name="Lipzen A."/>
            <person name="Lundell T."/>
            <person name="Morin E."/>
            <person name="Murat C."/>
            <person name="Riley R."/>
            <person name="Ohm R."/>
            <person name="Sun H."/>
            <person name="Tunlid A."/>
            <person name="Henrissat B."/>
            <person name="Grigoriev I.V."/>
            <person name="Hibbett D.S."/>
            <person name="Martin F."/>
        </authorList>
    </citation>
    <scope>NUCLEOTIDE SEQUENCE [LARGE SCALE GENOMIC DNA]</scope>
    <source>
        <strain evidence="2">Foug A</strain>
    </source>
</reference>
<dbReference type="Pfam" id="PF12239">
    <property type="entry name" value="DUF3605"/>
    <property type="match status" value="2"/>
</dbReference>
<dbReference type="OrthoDB" id="498286at2759"/>